<name>A0A3S4P6B6_9MAGN</name>
<proteinExistence type="predicted"/>
<gene>
    <name evidence="2" type="ORF">CKAN_01510000</name>
</gene>
<keyword evidence="3" id="KW-1185">Reference proteome</keyword>
<evidence type="ECO:0000256" key="1">
    <source>
        <dbReference type="SAM" id="MobiDB-lite"/>
    </source>
</evidence>
<reference evidence="2 3" key="1">
    <citation type="journal article" date="2019" name="Nat. Plants">
        <title>Stout camphor tree genome fills gaps in understanding of flowering plant genome evolution.</title>
        <authorList>
            <person name="Chaw S.M."/>
            <person name="Liu Y.C."/>
            <person name="Wu Y.W."/>
            <person name="Wang H.Y."/>
            <person name="Lin C.I."/>
            <person name="Wu C.S."/>
            <person name="Ke H.M."/>
            <person name="Chang L.Y."/>
            <person name="Hsu C.Y."/>
            <person name="Yang H.T."/>
            <person name="Sudianto E."/>
            <person name="Hsu M.H."/>
            <person name="Wu K.P."/>
            <person name="Wang L.N."/>
            <person name="Leebens-Mack J.H."/>
            <person name="Tsai I.J."/>
        </authorList>
    </citation>
    <scope>NUCLEOTIDE SEQUENCE [LARGE SCALE GENOMIC DNA]</scope>
    <source>
        <strain evidence="3">cv. Chaw 1501</strain>
        <tissue evidence="2">Young leaves</tissue>
    </source>
</reference>
<dbReference type="EMBL" id="QPKB01000006">
    <property type="protein sequence ID" value="RWR86213.1"/>
    <property type="molecule type" value="Genomic_DNA"/>
</dbReference>
<accession>A0A3S4P6B6</accession>
<dbReference type="Proteomes" id="UP000283530">
    <property type="component" value="Unassembled WGS sequence"/>
</dbReference>
<protein>
    <submittedName>
        <fullName evidence="2">Uncharacterized protein</fullName>
    </submittedName>
</protein>
<evidence type="ECO:0000313" key="2">
    <source>
        <dbReference type="EMBL" id="RWR86213.1"/>
    </source>
</evidence>
<comment type="caution">
    <text evidence="2">The sequence shown here is derived from an EMBL/GenBank/DDBJ whole genome shotgun (WGS) entry which is preliminary data.</text>
</comment>
<feature type="region of interest" description="Disordered" evidence="1">
    <location>
        <begin position="1"/>
        <end position="23"/>
    </location>
</feature>
<sequence>MDHQRVPITTNLVGHQSSEPPQPPMITIISVWTPRASHLQFQASLFDQDNASLADCIREWLLLPSNSSESFQGFVTNIQSGCKPLPSSSLSGR</sequence>
<dbReference type="AlphaFoldDB" id="A0A3S4P6B6"/>
<evidence type="ECO:0000313" key="3">
    <source>
        <dbReference type="Proteomes" id="UP000283530"/>
    </source>
</evidence>
<feature type="compositionally biased region" description="Polar residues" evidence="1">
    <location>
        <begin position="7"/>
        <end position="19"/>
    </location>
</feature>
<organism evidence="2 3">
    <name type="scientific">Cinnamomum micranthum f. kanehirae</name>
    <dbReference type="NCBI Taxonomy" id="337451"/>
    <lineage>
        <taxon>Eukaryota</taxon>
        <taxon>Viridiplantae</taxon>
        <taxon>Streptophyta</taxon>
        <taxon>Embryophyta</taxon>
        <taxon>Tracheophyta</taxon>
        <taxon>Spermatophyta</taxon>
        <taxon>Magnoliopsida</taxon>
        <taxon>Magnoliidae</taxon>
        <taxon>Laurales</taxon>
        <taxon>Lauraceae</taxon>
        <taxon>Cinnamomum</taxon>
    </lineage>
</organism>